<comment type="caution">
    <text evidence="2">The sequence shown here is derived from an EMBL/GenBank/DDBJ whole genome shotgun (WGS) entry which is preliminary data.</text>
</comment>
<proteinExistence type="predicted"/>
<keyword evidence="1" id="KW-0732">Signal</keyword>
<evidence type="ECO:0008006" key="4">
    <source>
        <dbReference type="Google" id="ProtNLM"/>
    </source>
</evidence>
<evidence type="ECO:0000313" key="3">
    <source>
        <dbReference type="Proteomes" id="UP000032068"/>
    </source>
</evidence>
<evidence type="ECO:0000256" key="1">
    <source>
        <dbReference type="SAM" id="SignalP"/>
    </source>
</evidence>
<dbReference type="AlphaFoldDB" id="A0A0D0KSJ5"/>
<dbReference type="OrthoDB" id="9127154at2"/>
<sequence>MRLLLLPLLAIAAPALADVRIDDLTAKRSDWETYRFPLLVGDSPAIGRINTFLHTLELQALPGRFAKSPFENVQPKDGEMWGVNSLDYQVLGEGPGYLSLNIEGESTGAYTSQSSRSYNFDLASGRPIGLPQLLTPEGLLRLQGEVQSLRVKRLEDFLKALPPSKPADPDNLSDDEEWLEGQRNMYAYCLDTRRDISLDYDRVQLSTDSLALIGEGCANHASRALDDLGEFSNSFNYQALSGDLSSYGRCLLLEKRGDCALPVNSTAQGVYRGTVGPYPITLVIEQLYADHSLSASYFYDKHAKYINLGGEHQQDFVTLHESSEPPARFELEFQADGSLKGTWQQGEKPALDVQLTP</sequence>
<name>A0A0D0KSJ5_9PSED</name>
<organism evidence="2 3">
    <name type="scientific">Pseudomonas fulva</name>
    <dbReference type="NCBI Taxonomy" id="47880"/>
    <lineage>
        <taxon>Bacteria</taxon>
        <taxon>Pseudomonadati</taxon>
        <taxon>Pseudomonadota</taxon>
        <taxon>Gammaproteobacteria</taxon>
        <taxon>Pseudomonadales</taxon>
        <taxon>Pseudomonadaceae</taxon>
        <taxon>Pseudomonas</taxon>
    </lineage>
</organism>
<dbReference type="RefSeq" id="WP_042553358.1">
    <property type="nucleotide sequence ID" value="NZ_JXQW01000023.1"/>
</dbReference>
<dbReference type="EMBL" id="JXQW01000023">
    <property type="protein sequence ID" value="KIQ01189.1"/>
    <property type="molecule type" value="Genomic_DNA"/>
</dbReference>
<feature type="chain" id="PRO_5002215308" description="Lipoprotein" evidence="1">
    <location>
        <begin position="18"/>
        <end position="357"/>
    </location>
</feature>
<evidence type="ECO:0000313" key="2">
    <source>
        <dbReference type="EMBL" id="KIQ01189.1"/>
    </source>
</evidence>
<reference evidence="2 3" key="1">
    <citation type="submission" date="2014-12" db="EMBL/GenBank/DDBJ databases">
        <title>16Stimator: statistical estimation of ribosomal gene copy numbers from draft genome assemblies.</title>
        <authorList>
            <person name="Perisin M.A."/>
            <person name="Vetter M."/>
            <person name="Gilbert J.A."/>
            <person name="Bergelson J."/>
        </authorList>
    </citation>
    <scope>NUCLEOTIDE SEQUENCE [LARGE SCALE GENOMIC DNA]</scope>
    <source>
        <strain evidence="2 3">MEJ086</strain>
    </source>
</reference>
<dbReference type="Proteomes" id="UP000032068">
    <property type="component" value="Unassembled WGS sequence"/>
</dbReference>
<feature type="signal peptide" evidence="1">
    <location>
        <begin position="1"/>
        <end position="17"/>
    </location>
</feature>
<protein>
    <recommendedName>
        <fullName evidence="4">Lipoprotein</fullName>
    </recommendedName>
</protein>
<accession>A0A0D0KSJ5</accession>
<gene>
    <name evidence="2" type="ORF">RU08_08485</name>
</gene>